<proteinExistence type="predicted"/>
<dbReference type="Proteomes" id="UP001652740">
    <property type="component" value="Unplaced"/>
</dbReference>
<sequence>MAVRFLVFLPFVIVSGQHPAELSDLRLPDTKLWIDNDDDFNAIHDKNSKEIKITSDWLWKLMKESKFQLPEGSGNEALSQYNGQELTEQDYDKINKVYIDKLKFKPWHNEKKLASSSSNDVLTWLDNVDKPNDHKHAIKVFWDQDMSDKHSIWNTNLGRNQHWHPNTVGDKDATSKGQTIEEIESIEDKQKVNINTNKFEQLPTTKKPINNVAIFIPNIINEESPKATKDISLQNNKKETKRPDLEDNEPVWDVKILANEVLRTQTTSMVRYLREILGILKRNL</sequence>
<accession>A0A6J3C7H4</accession>
<dbReference type="RefSeq" id="XP_031767765.2">
    <property type="nucleotide sequence ID" value="XM_031911905.2"/>
</dbReference>
<gene>
    <name evidence="3" type="primary">LOC116413340</name>
</gene>
<dbReference type="KEGG" id="gmw:116413340"/>
<keyword evidence="1" id="KW-0732">Signal</keyword>
<evidence type="ECO:0000313" key="2">
    <source>
        <dbReference type="Proteomes" id="UP001652740"/>
    </source>
</evidence>
<dbReference type="GeneID" id="116413340"/>
<dbReference type="AlphaFoldDB" id="A0A6J3C7H4"/>
<feature type="signal peptide" evidence="1">
    <location>
        <begin position="1"/>
        <end position="16"/>
    </location>
</feature>
<evidence type="ECO:0000313" key="3">
    <source>
        <dbReference type="RefSeq" id="XP_031767765.2"/>
    </source>
</evidence>
<name>A0A6J3C7H4_GALME</name>
<reference evidence="3" key="1">
    <citation type="submission" date="2025-08" db="UniProtKB">
        <authorList>
            <consortium name="RefSeq"/>
        </authorList>
    </citation>
    <scope>IDENTIFICATION</scope>
    <source>
        <tissue evidence="3">Whole larvae</tissue>
    </source>
</reference>
<protein>
    <submittedName>
        <fullName evidence="3">Uncharacterized protein LOC116413340</fullName>
    </submittedName>
</protein>
<keyword evidence="2" id="KW-1185">Reference proteome</keyword>
<feature type="chain" id="PRO_5045429045" evidence="1">
    <location>
        <begin position="17"/>
        <end position="284"/>
    </location>
</feature>
<organism evidence="2 3">
    <name type="scientific">Galleria mellonella</name>
    <name type="common">Greater wax moth</name>
    <dbReference type="NCBI Taxonomy" id="7137"/>
    <lineage>
        <taxon>Eukaryota</taxon>
        <taxon>Metazoa</taxon>
        <taxon>Ecdysozoa</taxon>
        <taxon>Arthropoda</taxon>
        <taxon>Hexapoda</taxon>
        <taxon>Insecta</taxon>
        <taxon>Pterygota</taxon>
        <taxon>Neoptera</taxon>
        <taxon>Endopterygota</taxon>
        <taxon>Lepidoptera</taxon>
        <taxon>Glossata</taxon>
        <taxon>Ditrysia</taxon>
        <taxon>Pyraloidea</taxon>
        <taxon>Pyralidae</taxon>
        <taxon>Galleriinae</taxon>
        <taxon>Galleria</taxon>
    </lineage>
</organism>
<evidence type="ECO:0000256" key="1">
    <source>
        <dbReference type="SAM" id="SignalP"/>
    </source>
</evidence>
<dbReference type="InParanoid" id="A0A6J3C7H4"/>